<evidence type="ECO:0000313" key="1">
    <source>
        <dbReference type="EMBL" id="CAK0844559.1"/>
    </source>
</evidence>
<proteinExistence type="predicted"/>
<protein>
    <submittedName>
        <fullName evidence="1">Uncharacterized protein</fullName>
    </submittedName>
</protein>
<gene>
    <name evidence="1" type="ORF">PCOR1329_LOCUS38634</name>
</gene>
<accession>A0ABN9TFH6</accession>
<evidence type="ECO:0000313" key="2">
    <source>
        <dbReference type="Proteomes" id="UP001189429"/>
    </source>
</evidence>
<dbReference type="Proteomes" id="UP001189429">
    <property type="component" value="Unassembled WGS sequence"/>
</dbReference>
<name>A0ABN9TFH6_9DINO</name>
<dbReference type="EMBL" id="CAUYUJ010014674">
    <property type="protein sequence ID" value="CAK0844559.1"/>
    <property type="molecule type" value="Genomic_DNA"/>
</dbReference>
<organism evidence="1 2">
    <name type="scientific">Prorocentrum cordatum</name>
    <dbReference type="NCBI Taxonomy" id="2364126"/>
    <lineage>
        <taxon>Eukaryota</taxon>
        <taxon>Sar</taxon>
        <taxon>Alveolata</taxon>
        <taxon>Dinophyceae</taxon>
        <taxon>Prorocentrales</taxon>
        <taxon>Prorocentraceae</taxon>
        <taxon>Prorocentrum</taxon>
    </lineage>
</organism>
<reference evidence="1" key="1">
    <citation type="submission" date="2023-10" db="EMBL/GenBank/DDBJ databases">
        <authorList>
            <person name="Chen Y."/>
            <person name="Shah S."/>
            <person name="Dougan E. K."/>
            <person name="Thang M."/>
            <person name="Chan C."/>
        </authorList>
    </citation>
    <scope>NUCLEOTIDE SEQUENCE [LARGE SCALE GENOMIC DNA]</scope>
</reference>
<sequence>MRVIEHECTVLSGGASTSCDAEAKPARHNMTMASASMSIARCAETMWAIVEVSLAGRRGGACSGPLSSDQGDSRARARLQSPPGIRVVASSTALMLLPLSFFSETDTIEAKMDLCYAAFEDLLVTHDAEATGKGVVWMVRGILREINDVLADNVEAKQAFCMRLKRHPWFEENSQIVRWQDPRARSASTSRR</sequence>
<dbReference type="PROSITE" id="PS51257">
    <property type="entry name" value="PROKAR_LIPOPROTEIN"/>
    <property type="match status" value="1"/>
</dbReference>
<comment type="caution">
    <text evidence="1">The sequence shown here is derived from an EMBL/GenBank/DDBJ whole genome shotgun (WGS) entry which is preliminary data.</text>
</comment>
<keyword evidence="2" id="KW-1185">Reference proteome</keyword>